<name>A0A915JV46_ROMCU</name>
<protein>
    <submittedName>
        <fullName evidence="2">Uncharacterized protein</fullName>
    </submittedName>
</protein>
<evidence type="ECO:0000313" key="2">
    <source>
        <dbReference type="WBParaSite" id="nRc.2.0.1.t29958-RA"/>
    </source>
</evidence>
<sequence>MTKTLCEDELWVEVEDAKENLSSFLIKLVNQTCIVPSMLVVTKMPCHTLSHGLKSNVKKHDYESQLIMQGVEGTTV</sequence>
<dbReference type="Proteomes" id="UP000887565">
    <property type="component" value="Unplaced"/>
</dbReference>
<dbReference type="WBParaSite" id="nRc.2.0.1.t29958-RA">
    <property type="protein sequence ID" value="nRc.2.0.1.t29958-RA"/>
    <property type="gene ID" value="nRc.2.0.1.g29958"/>
</dbReference>
<accession>A0A915JV46</accession>
<dbReference type="AlphaFoldDB" id="A0A915JV46"/>
<evidence type="ECO:0000313" key="1">
    <source>
        <dbReference type="Proteomes" id="UP000887565"/>
    </source>
</evidence>
<reference evidence="2" key="1">
    <citation type="submission" date="2022-11" db="UniProtKB">
        <authorList>
            <consortium name="WormBaseParasite"/>
        </authorList>
    </citation>
    <scope>IDENTIFICATION</scope>
</reference>
<organism evidence="1 2">
    <name type="scientific">Romanomermis culicivorax</name>
    <name type="common">Nematode worm</name>
    <dbReference type="NCBI Taxonomy" id="13658"/>
    <lineage>
        <taxon>Eukaryota</taxon>
        <taxon>Metazoa</taxon>
        <taxon>Ecdysozoa</taxon>
        <taxon>Nematoda</taxon>
        <taxon>Enoplea</taxon>
        <taxon>Dorylaimia</taxon>
        <taxon>Mermithida</taxon>
        <taxon>Mermithoidea</taxon>
        <taxon>Mermithidae</taxon>
        <taxon>Romanomermis</taxon>
    </lineage>
</organism>
<keyword evidence="1" id="KW-1185">Reference proteome</keyword>
<proteinExistence type="predicted"/>